<name>A0A9D2III3_9FIRM</name>
<keyword evidence="1 4" id="KW-0479">Metal-binding</keyword>
<feature type="binding site" evidence="4">
    <location>
        <position position="218"/>
    </location>
    <ligand>
        <name>Mg(2+)</name>
        <dbReference type="ChEBI" id="CHEBI:18420"/>
    </ligand>
</feature>
<comment type="cofactor">
    <cofactor evidence="4">
        <name>Mg(2+)</name>
        <dbReference type="ChEBI" id="CHEBI:18420"/>
    </cofactor>
    <text evidence="4">Divalent metal ions. Mg(2+) is the most effective.</text>
</comment>
<dbReference type="GO" id="GO:0005737">
    <property type="term" value="C:cytoplasm"/>
    <property type="evidence" value="ECO:0007669"/>
    <property type="project" value="TreeGrafter"/>
</dbReference>
<dbReference type="Proteomes" id="UP000824025">
    <property type="component" value="Unassembled WGS sequence"/>
</dbReference>
<protein>
    <recommendedName>
        <fullName evidence="1">Acid sugar phosphatase</fullName>
        <ecNumber evidence="1">3.1.3.-</ecNumber>
    </recommendedName>
</protein>
<dbReference type="Gene3D" id="3.40.50.1000">
    <property type="entry name" value="HAD superfamily/HAD-like"/>
    <property type="match status" value="2"/>
</dbReference>
<dbReference type="GO" id="GO:0016791">
    <property type="term" value="F:phosphatase activity"/>
    <property type="evidence" value="ECO:0007669"/>
    <property type="project" value="TreeGrafter"/>
</dbReference>
<dbReference type="PIRSF" id="PIRSF000915">
    <property type="entry name" value="PGP-type_phosphatase"/>
    <property type="match status" value="1"/>
</dbReference>
<dbReference type="EC" id="3.1.3.-" evidence="1"/>
<keyword evidence="5" id="KW-0378">Hydrolase</keyword>
<evidence type="ECO:0000256" key="1">
    <source>
        <dbReference type="PIRNR" id="PIRNR000915"/>
    </source>
</evidence>
<dbReference type="AlphaFoldDB" id="A0A9D2III3"/>
<accession>A0A9D2III3</accession>
<comment type="function">
    <text evidence="1">Catalyzes the dephosphorylation of 2-6 carbon acid sugars in vitro.</text>
</comment>
<keyword evidence="1 4" id="KW-0460">Magnesium</keyword>
<evidence type="ECO:0000256" key="2">
    <source>
        <dbReference type="PIRSR" id="PIRSR000915-1"/>
    </source>
</evidence>
<comment type="caution">
    <text evidence="5">The sequence shown here is derived from an EMBL/GenBank/DDBJ whole genome shotgun (WGS) entry which is preliminary data.</text>
</comment>
<organism evidence="5 6">
    <name type="scientific">Candidatus Borkfalkia avicola</name>
    <dbReference type="NCBI Taxonomy" id="2838503"/>
    <lineage>
        <taxon>Bacteria</taxon>
        <taxon>Bacillati</taxon>
        <taxon>Bacillota</taxon>
        <taxon>Clostridia</taxon>
        <taxon>Christensenellales</taxon>
        <taxon>Christensenellaceae</taxon>
        <taxon>Candidatus Borkfalkia</taxon>
    </lineage>
</organism>
<feature type="binding site" evidence="4">
    <location>
        <position position="21"/>
    </location>
    <ligand>
        <name>Mg(2+)</name>
        <dbReference type="ChEBI" id="CHEBI:18420"/>
    </ligand>
</feature>
<dbReference type="InterPro" id="IPR036412">
    <property type="entry name" value="HAD-like_sf"/>
</dbReference>
<feature type="binding site" evidence="4">
    <location>
        <position position="23"/>
    </location>
    <ligand>
        <name>Mg(2+)</name>
        <dbReference type="ChEBI" id="CHEBI:18420"/>
    </ligand>
</feature>
<reference evidence="5" key="1">
    <citation type="journal article" date="2021" name="PeerJ">
        <title>Extensive microbial diversity within the chicken gut microbiome revealed by metagenomics and culture.</title>
        <authorList>
            <person name="Gilroy R."/>
            <person name="Ravi A."/>
            <person name="Getino M."/>
            <person name="Pursley I."/>
            <person name="Horton D.L."/>
            <person name="Alikhan N.F."/>
            <person name="Baker D."/>
            <person name="Gharbi K."/>
            <person name="Hall N."/>
            <person name="Watson M."/>
            <person name="Adriaenssens E.M."/>
            <person name="Foster-Nyarko E."/>
            <person name="Jarju S."/>
            <person name="Secka A."/>
            <person name="Antonio M."/>
            <person name="Oren A."/>
            <person name="Chaudhuri R.R."/>
            <person name="La Ragione R."/>
            <person name="Hildebrand F."/>
            <person name="Pallen M.J."/>
        </authorList>
    </citation>
    <scope>NUCLEOTIDE SEQUENCE</scope>
    <source>
        <strain evidence="5">CHK192-19661</strain>
    </source>
</reference>
<dbReference type="PROSITE" id="PS01228">
    <property type="entry name" value="COF_1"/>
    <property type="match status" value="1"/>
</dbReference>
<dbReference type="Pfam" id="PF13344">
    <property type="entry name" value="Hydrolase_6"/>
    <property type="match status" value="1"/>
</dbReference>
<proteinExistence type="inferred from homology"/>
<feature type="active site" description="Nucleophile" evidence="2">
    <location>
        <position position="21"/>
    </location>
</feature>
<dbReference type="PANTHER" id="PTHR19288">
    <property type="entry name" value="4-NITROPHENYLPHOSPHATASE-RELATED"/>
    <property type="match status" value="1"/>
</dbReference>
<evidence type="ECO:0000313" key="6">
    <source>
        <dbReference type="Proteomes" id="UP000824025"/>
    </source>
</evidence>
<evidence type="ECO:0000256" key="3">
    <source>
        <dbReference type="PIRSR" id="PIRSR000915-2"/>
    </source>
</evidence>
<gene>
    <name evidence="5" type="ORF">H9726_03905</name>
</gene>
<sequence>MKSNADKLRELAARARVFLLDMDGTLYLGDTLIGDMRGTLRALRAAGKRAVYCTNNSSKTAKEYVAKLSRLGLWEEGDLVYTSGMAAAEYIRANHAGKKVFLVGTDALKEEFSAAGIPLAEEDAEVAVLAYDTTLTYEKLVRINRMIVEGKPYIATHADDVCPAEGVYPPDAGSFIQLLYRSSGRLPDVVCGKPDTVMGRFLLARLGARAEEIAMVGDRPYTDMRFGNNNGFYTLLVLSGEAKAEDVPALPAGDKPFAVTGSLNDIVPYLN</sequence>
<dbReference type="GO" id="GO:0046872">
    <property type="term" value="F:metal ion binding"/>
    <property type="evidence" value="ECO:0007669"/>
    <property type="project" value="UniProtKB-KW"/>
</dbReference>
<comment type="similarity">
    <text evidence="1">Belongs to the HAD-like hydrolase superfamily. NagD family.</text>
</comment>
<dbReference type="PANTHER" id="PTHR19288:SF46">
    <property type="entry name" value="HALOACID DEHALOGENASE-LIKE HYDROLASE DOMAIN-CONTAINING PROTEIN 2"/>
    <property type="match status" value="1"/>
</dbReference>
<evidence type="ECO:0000256" key="4">
    <source>
        <dbReference type="PIRSR" id="PIRSR000915-3"/>
    </source>
</evidence>
<dbReference type="InterPro" id="IPR006357">
    <property type="entry name" value="HAD-SF_hydro_IIA"/>
</dbReference>
<dbReference type="EMBL" id="DXCF01000021">
    <property type="protein sequence ID" value="HIZ09613.1"/>
    <property type="molecule type" value="Genomic_DNA"/>
</dbReference>
<reference evidence="5" key="2">
    <citation type="submission" date="2021-04" db="EMBL/GenBank/DDBJ databases">
        <authorList>
            <person name="Gilroy R."/>
        </authorList>
    </citation>
    <scope>NUCLEOTIDE SEQUENCE</scope>
    <source>
        <strain evidence="5">CHK192-19661</strain>
    </source>
</reference>
<dbReference type="SUPFAM" id="SSF56784">
    <property type="entry name" value="HAD-like"/>
    <property type="match status" value="1"/>
</dbReference>
<dbReference type="NCBIfam" id="TIGR01460">
    <property type="entry name" value="HAD-SF-IIA"/>
    <property type="match status" value="1"/>
</dbReference>
<feature type="active site" description="Proton donor" evidence="2">
    <location>
        <position position="23"/>
    </location>
</feature>
<evidence type="ECO:0000313" key="5">
    <source>
        <dbReference type="EMBL" id="HIZ09613.1"/>
    </source>
</evidence>
<dbReference type="InterPro" id="IPR023214">
    <property type="entry name" value="HAD_sf"/>
</dbReference>
<dbReference type="Pfam" id="PF13242">
    <property type="entry name" value="Hydrolase_like"/>
    <property type="match status" value="1"/>
</dbReference>
<feature type="binding site" evidence="3">
    <location>
        <position position="193"/>
    </location>
    <ligand>
        <name>substrate</name>
    </ligand>
</feature>